<dbReference type="EMBL" id="LFZO01000137">
    <property type="protein sequence ID" value="KXT12850.1"/>
    <property type="molecule type" value="Genomic_DNA"/>
</dbReference>
<comment type="caution">
    <text evidence="4">The sequence shown here is derived from an EMBL/GenBank/DDBJ whole genome shotgun (WGS) entry which is preliminary data.</text>
</comment>
<dbReference type="Gene3D" id="2.30.30.40">
    <property type="entry name" value="SH3 Domains"/>
    <property type="match status" value="1"/>
</dbReference>
<sequence>MATSKNYTTPQPYCPEPPETLHPGDPFLKAVVLYDFKKPSRDEITVNDKEEVLIINNTNSRWWYIHKSTDGEAGYVPAT</sequence>
<protein>
    <recommendedName>
        <fullName evidence="3">SH3 domain-containing protein</fullName>
    </recommendedName>
</protein>
<evidence type="ECO:0000313" key="5">
    <source>
        <dbReference type="Proteomes" id="UP000073492"/>
    </source>
</evidence>
<dbReference type="SMART" id="SM00326">
    <property type="entry name" value="SH3"/>
    <property type="match status" value="1"/>
</dbReference>
<dbReference type="AlphaFoldDB" id="A0A139IDQ2"/>
<gene>
    <name evidence="4" type="ORF">AC579_5404</name>
</gene>
<dbReference type="InterPro" id="IPR001452">
    <property type="entry name" value="SH3_domain"/>
</dbReference>
<organism evidence="4 5">
    <name type="scientific">Pseudocercospora musae</name>
    <dbReference type="NCBI Taxonomy" id="113226"/>
    <lineage>
        <taxon>Eukaryota</taxon>
        <taxon>Fungi</taxon>
        <taxon>Dikarya</taxon>
        <taxon>Ascomycota</taxon>
        <taxon>Pezizomycotina</taxon>
        <taxon>Dothideomycetes</taxon>
        <taxon>Dothideomycetidae</taxon>
        <taxon>Mycosphaerellales</taxon>
        <taxon>Mycosphaerellaceae</taxon>
        <taxon>Pseudocercospora</taxon>
    </lineage>
</organism>
<evidence type="ECO:0000256" key="1">
    <source>
        <dbReference type="ARBA" id="ARBA00022443"/>
    </source>
</evidence>
<keyword evidence="1 2" id="KW-0728">SH3 domain</keyword>
<dbReference type="InterPro" id="IPR036028">
    <property type="entry name" value="SH3-like_dom_sf"/>
</dbReference>
<dbReference type="Proteomes" id="UP000073492">
    <property type="component" value="Unassembled WGS sequence"/>
</dbReference>
<evidence type="ECO:0000313" key="4">
    <source>
        <dbReference type="EMBL" id="KXT12850.1"/>
    </source>
</evidence>
<keyword evidence="5" id="KW-1185">Reference proteome</keyword>
<dbReference type="Pfam" id="PF00018">
    <property type="entry name" value="SH3_1"/>
    <property type="match status" value="1"/>
</dbReference>
<dbReference type="SUPFAM" id="SSF50044">
    <property type="entry name" value="SH3-domain"/>
    <property type="match status" value="1"/>
</dbReference>
<reference evidence="4 5" key="1">
    <citation type="submission" date="2015-07" db="EMBL/GenBank/DDBJ databases">
        <title>Comparative genomics of the Sigatoka disease complex on banana suggests a link between parallel evolutionary changes in Pseudocercospora fijiensis and Pseudocercospora eumusae and increased virulence on the banana host.</title>
        <authorList>
            <person name="Chang T.-C."/>
            <person name="Salvucci A."/>
            <person name="Crous P.W."/>
            <person name="Stergiopoulos I."/>
        </authorList>
    </citation>
    <scope>NUCLEOTIDE SEQUENCE [LARGE SCALE GENOMIC DNA]</scope>
    <source>
        <strain evidence="4 5">CBS 116634</strain>
    </source>
</reference>
<proteinExistence type="predicted"/>
<dbReference type="OrthoDB" id="196165at2759"/>
<feature type="domain" description="SH3" evidence="3">
    <location>
        <begin position="25"/>
        <end position="79"/>
    </location>
</feature>
<evidence type="ECO:0000259" key="3">
    <source>
        <dbReference type="PROSITE" id="PS50002"/>
    </source>
</evidence>
<dbReference type="PROSITE" id="PS50002">
    <property type="entry name" value="SH3"/>
    <property type="match status" value="1"/>
</dbReference>
<accession>A0A139IDQ2</accession>
<name>A0A139IDQ2_9PEZI</name>
<evidence type="ECO:0000256" key="2">
    <source>
        <dbReference type="PROSITE-ProRule" id="PRU00192"/>
    </source>
</evidence>